<dbReference type="FunCoup" id="A0A1D2V9V3">
    <property type="interactions" value="12"/>
</dbReference>
<evidence type="ECO:0000313" key="4">
    <source>
        <dbReference type="Proteomes" id="UP000095038"/>
    </source>
</evidence>
<feature type="region of interest" description="Disordered" evidence="1">
    <location>
        <begin position="85"/>
        <end position="190"/>
    </location>
</feature>
<keyword evidence="4" id="KW-1185">Reference proteome</keyword>
<feature type="compositionally biased region" description="Low complexity" evidence="1">
    <location>
        <begin position="146"/>
        <end position="161"/>
    </location>
</feature>
<feature type="compositionally biased region" description="Polar residues" evidence="1">
    <location>
        <begin position="134"/>
        <end position="145"/>
    </location>
</feature>
<dbReference type="InterPro" id="IPR028095">
    <property type="entry name" value="Mso1_N_dom"/>
</dbReference>
<dbReference type="InParanoid" id="A0A1D2V9V3"/>
<sequence>MALTVNNYNNYNSHANLNNGGGFWSKVTSKISTQHLSSSEKDGRTEIDTVIHKAMVKYYLNSQVPIPLWLDDQNARAQQRQMKRFNTPNTANSSYANSSSSNYPNSNANSRLAINEGNDEPLPRIKPITRKQTKASASLQDLYKQNTNSSHSSLSNISNANQYSNYNRGTTRNNSFPSSSSLNTGDSNPKRDIMAARFKEKFRTQGKTNTFSLN</sequence>
<feature type="domain" description="Mso1 N-terminal" evidence="2">
    <location>
        <begin position="34"/>
        <end position="70"/>
    </location>
</feature>
<dbReference type="RefSeq" id="XP_020044622.1">
    <property type="nucleotide sequence ID" value="XM_020188569.1"/>
</dbReference>
<accession>A0A1D2V9V3</accession>
<evidence type="ECO:0000313" key="3">
    <source>
        <dbReference type="EMBL" id="ODV58315.1"/>
    </source>
</evidence>
<dbReference type="GeneID" id="30962205"/>
<evidence type="ECO:0000256" key="1">
    <source>
        <dbReference type="SAM" id="MobiDB-lite"/>
    </source>
</evidence>
<dbReference type="Proteomes" id="UP000095038">
    <property type="component" value="Unassembled WGS sequence"/>
</dbReference>
<proteinExistence type="predicted"/>
<dbReference type="AlphaFoldDB" id="A0A1D2V9V3"/>
<evidence type="ECO:0000259" key="2">
    <source>
        <dbReference type="Pfam" id="PF14475"/>
    </source>
</evidence>
<dbReference type="EMBL" id="KV454493">
    <property type="protein sequence ID" value="ODV58315.1"/>
    <property type="molecule type" value="Genomic_DNA"/>
</dbReference>
<reference evidence="4" key="1">
    <citation type="submission" date="2016-05" db="EMBL/GenBank/DDBJ databases">
        <title>Comparative genomics of biotechnologically important yeasts.</title>
        <authorList>
            <consortium name="DOE Joint Genome Institute"/>
            <person name="Riley R."/>
            <person name="Haridas S."/>
            <person name="Wolfe K.H."/>
            <person name="Lopes M.R."/>
            <person name="Hittinger C.T."/>
            <person name="Goker M."/>
            <person name="Salamov A."/>
            <person name="Wisecaver J."/>
            <person name="Long T.M."/>
            <person name="Aerts A.L."/>
            <person name="Barry K."/>
            <person name="Choi C."/>
            <person name="Clum A."/>
            <person name="Coughlan A.Y."/>
            <person name="Deshpande S."/>
            <person name="Douglass A.P."/>
            <person name="Hanson S.J."/>
            <person name="Klenk H.-P."/>
            <person name="Labutti K."/>
            <person name="Lapidus A."/>
            <person name="Lindquist E."/>
            <person name="Lipzen A."/>
            <person name="Meier-Kolthoff J.P."/>
            <person name="Ohm R.A."/>
            <person name="Otillar R.P."/>
            <person name="Pangilinan J."/>
            <person name="Peng Y."/>
            <person name="Rokas A."/>
            <person name="Rosa C.A."/>
            <person name="Scheuner C."/>
            <person name="Sibirny A.A."/>
            <person name="Slot J.C."/>
            <person name="Stielow J.B."/>
            <person name="Sun H."/>
            <person name="Kurtzman C.P."/>
            <person name="Blackwell M."/>
            <person name="Grigoriev I.V."/>
            <person name="Jeffries T.W."/>
        </authorList>
    </citation>
    <scope>NUCLEOTIDE SEQUENCE [LARGE SCALE GENOMIC DNA]</scope>
    <source>
        <strain evidence="4">DSM 1968</strain>
    </source>
</reference>
<dbReference type="Pfam" id="PF14475">
    <property type="entry name" value="Mso1_Sec1_bdg"/>
    <property type="match status" value="1"/>
</dbReference>
<organism evidence="3 4">
    <name type="scientific">Ascoidea rubescens DSM 1968</name>
    <dbReference type="NCBI Taxonomy" id="1344418"/>
    <lineage>
        <taxon>Eukaryota</taxon>
        <taxon>Fungi</taxon>
        <taxon>Dikarya</taxon>
        <taxon>Ascomycota</taxon>
        <taxon>Saccharomycotina</taxon>
        <taxon>Saccharomycetes</taxon>
        <taxon>Ascoideaceae</taxon>
        <taxon>Ascoidea</taxon>
    </lineage>
</organism>
<protein>
    <recommendedName>
        <fullName evidence="2">Mso1 N-terminal domain-containing protein</fullName>
    </recommendedName>
</protein>
<feature type="compositionally biased region" description="Low complexity" evidence="1">
    <location>
        <begin position="86"/>
        <end position="110"/>
    </location>
</feature>
<feature type="compositionally biased region" description="Polar residues" evidence="1">
    <location>
        <begin position="162"/>
        <end position="187"/>
    </location>
</feature>
<dbReference type="OrthoDB" id="4094515at2759"/>
<gene>
    <name evidence="3" type="ORF">ASCRUDRAFT_10353</name>
</gene>
<name>A0A1D2V9V3_9ASCO</name>